<dbReference type="InterPro" id="IPR042099">
    <property type="entry name" value="ANL_N_sf"/>
</dbReference>
<dbReference type="AlphaFoldDB" id="A0A3B7MK62"/>
<dbReference type="GO" id="GO:0003824">
    <property type="term" value="F:catalytic activity"/>
    <property type="evidence" value="ECO:0007669"/>
    <property type="project" value="InterPro"/>
</dbReference>
<dbReference type="InterPro" id="IPR023213">
    <property type="entry name" value="CAT-like_dom_sf"/>
</dbReference>
<dbReference type="Gene3D" id="3.30.559.10">
    <property type="entry name" value="Chloramphenicol acetyltransferase-like domain"/>
    <property type="match status" value="1"/>
</dbReference>
<dbReference type="PANTHER" id="PTHR45527:SF1">
    <property type="entry name" value="FATTY ACID SYNTHASE"/>
    <property type="match status" value="1"/>
</dbReference>
<evidence type="ECO:0000256" key="1">
    <source>
        <dbReference type="ARBA" id="ARBA00022450"/>
    </source>
</evidence>
<reference evidence="4 5" key="1">
    <citation type="submission" date="2018-09" db="EMBL/GenBank/DDBJ databases">
        <title>Genome sequencing of strain 6GH32-13.</title>
        <authorList>
            <person name="Weon H.-Y."/>
            <person name="Heo J."/>
            <person name="Kwon S.-W."/>
        </authorList>
    </citation>
    <scope>NUCLEOTIDE SEQUENCE [LARGE SCALE GENOMIC DNA]</scope>
    <source>
        <strain evidence="4 5">5GH32-13</strain>
    </source>
</reference>
<dbReference type="GO" id="GO:0005737">
    <property type="term" value="C:cytoplasm"/>
    <property type="evidence" value="ECO:0007669"/>
    <property type="project" value="TreeGrafter"/>
</dbReference>
<accession>A0A3B7MK62</accession>
<gene>
    <name evidence="4" type="ORF">D3H65_06745</name>
</gene>
<evidence type="ECO:0000256" key="2">
    <source>
        <dbReference type="ARBA" id="ARBA00022553"/>
    </source>
</evidence>
<dbReference type="GO" id="GO:0031177">
    <property type="term" value="F:phosphopantetheine binding"/>
    <property type="evidence" value="ECO:0007669"/>
    <property type="project" value="InterPro"/>
</dbReference>
<dbReference type="SUPFAM" id="SSF56801">
    <property type="entry name" value="Acetyl-CoA synthetase-like"/>
    <property type="match status" value="1"/>
</dbReference>
<dbReference type="FunFam" id="3.40.50.980:FF:000001">
    <property type="entry name" value="Non-ribosomal peptide synthetase"/>
    <property type="match status" value="1"/>
</dbReference>
<keyword evidence="5" id="KW-1185">Reference proteome</keyword>
<keyword evidence="1" id="KW-0596">Phosphopantetheine</keyword>
<proteinExistence type="predicted"/>
<dbReference type="InterPro" id="IPR010071">
    <property type="entry name" value="AA_adenyl_dom"/>
</dbReference>
<dbReference type="Gene3D" id="3.30.559.30">
    <property type="entry name" value="Nonribosomal peptide synthetase, condensation domain"/>
    <property type="match status" value="1"/>
</dbReference>
<feature type="domain" description="Carrier" evidence="3">
    <location>
        <begin position="991"/>
        <end position="1067"/>
    </location>
</feature>
<dbReference type="Proteomes" id="UP000263900">
    <property type="component" value="Chromosome"/>
</dbReference>
<name>A0A3B7MK62_9BACT</name>
<dbReference type="InterPro" id="IPR036736">
    <property type="entry name" value="ACP-like_sf"/>
</dbReference>
<dbReference type="InterPro" id="IPR020845">
    <property type="entry name" value="AMP-binding_CS"/>
</dbReference>
<dbReference type="Pfam" id="PF00550">
    <property type="entry name" value="PP-binding"/>
    <property type="match status" value="1"/>
</dbReference>
<dbReference type="SUPFAM" id="SSF47336">
    <property type="entry name" value="ACP-like"/>
    <property type="match status" value="1"/>
</dbReference>
<dbReference type="SUPFAM" id="SSF52777">
    <property type="entry name" value="CoA-dependent acyltransferases"/>
    <property type="match status" value="2"/>
</dbReference>
<evidence type="ECO:0000313" key="4">
    <source>
        <dbReference type="EMBL" id="AXY73693.1"/>
    </source>
</evidence>
<protein>
    <submittedName>
        <fullName evidence="4">Non-ribosomal peptide synthetase</fullName>
    </submittedName>
</protein>
<dbReference type="Pfam" id="PF00668">
    <property type="entry name" value="Condensation"/>
    <property type="match status" value="1"/>
</dbReference>
<dbReference type="Gene3D" id="1.10.1200.10">
    <property type="entry name" value="ACP-like"/>
    <property type="match status" value="1"/>
</dbReference>
<dbReference type="InterPro" id="IPR020806">
    <property type="entry name" value="PKS_PP-bd"/>
</dbReference>
<evidence type="ECO:0000313" key="5">
    <source>
        <dbReference type="Proteomes" id="UP000263900"/>
    </source>
</evidence>
<dbReference type="KEGG" id="pseg:D3H65_06745"/>
<evidence type="ECO:0000259" key="3">
    <source>
        <dbReference type="PROSITE" id="PS50075"/>
    </source>
</evidence>
<dbReference type="EMBL" id="CP032157">
    <property type="protein sequence ID" value="AXY73693.1"/>
    <property type="molecule type" value="Genomic_DNA"/>
</dbReference>
<sequence>MPGLNKANIEDIFPMSAIQQGMVFHAAKDDSSSTYHDQSLFVFTDTGFDFGLFRKTVCLMIDKHPMLRTVFNLADYKEPVQIVLKQIGPDISYQYPAGLDSKEARQEFIAAAMAADRANPFDLETGMPLWRMKIVQTSPAEVCLLWLFHHAIFDGWSTSCFITELHQVYHTLKAAPGFVPAPLRSSYKIYVMEQLAFRRSEEHREFWKKELAGYKRYALKNKIDEADLQGFVLYAEDLDTALLHQLREQSRQQNIPVKIICLAAYLYTLKLLSYENELLIGVMSNNRPVCDDAEKILGCFLNSIPFRVTLAAPATWLQVMQQVDRQRNILSAYEQLSFFEIVKLFSKDTTDQNPFFDVTFDFVDFNRYQDFRHQITDEYEYLSDLSFEKTNALLDLMISTTLDRFQVFISYATPLLTPERIAQIAAWFRRILEKMAYDPQGAIRHEDLYDTTAVQQLTGASNNDHTGMPAPDFVALFEQQVQASPMKTAIADDQLALSYTDLNRYANKIAHALLSRHARREDLVILYFNRGSFLLASMIGVLKAGAAFVAIDTETPAERLKYMVANSHASIILSEETLAPRLRDMMDNGYQEIIVVADGKALSTQLSQQPEHNPGISLLGDQTAYVIYTSGSTGTPKGVVLHHAGLSNHLTAVVDFLALTANDVMAQTASCNFDVSIMQFLLCLTVGGKTVVFNKQLQLQPALFVTRLAAEKITLAELVPSHIDAILNASEGGLANWHSLKYLLSTGEVLTERTVRKWYQAMPYIPLVNAYGPAEASDDVTLYIVQPGDQDPLPVGKPLPNIQVYIIDQNHQLSPPGITGEIAIAGTAVGKGYWNEPALTQASFINNPFSRLQEGNNGGAILYKTGDLGYWTEAGELVVKGRVGNMVKIRGNRIELSEIEKQLEQVPGILQAVVADRLVNEDTVLCAYYTTDRRIGADDIRNKLLAFLPGYMLPSYYIELKTLPLLPSGKIDRATLPPPAYISDETPETAEAFTDMEEVILKVWKEVLNQPGTINLKDNFFDIGGHSLSMIMVNNKLNKALSRSVPVVQLFRYPTIRSLAQYLAKEAAPAIPQDNMKDAVQLMDDAIAFFSQE</sequence>
<dbReference type="OrthoDB" id="9778383at2"/>
<dbReference type="InterPro" id="IPR009081">
    <property type="entry name" value="PP-bd_ACP"/>
</dbReference>
<dbReference type="SMART" id="SM00823">
    <property type="entry name" value="PKS_PP"/>
    <property type="match status" value="1"/>
</dbReference>
<dbReference type="PROSITE" id="PS50075">
    <property type="entry name" value="CARRIER"/>
    <property type="match status" value="1"/>
</dbReference>
<dbReference type="GO" id="GO:0044550">
    <property type="term" value="P:secondary metabolite biosynthetic process"/>
    <property type="evidence" value="ECO:0007669"/>
    <property type="project" value="TreeGrafter"/>
</dbReference>
<dbReference type="Gene3D" id="3.30.300.30">
    <property type="match status" value="1"/>
</dbReference>
<dbReference type="PROSITE" id="PS00455">
    <property type="entry name" value="AMP_BINDING"/>
    <property type="match status" value="1"/>
</dbReference>
<organism evidence="4 5">
    <name type="scientific">Paraflavitalea soli</name>
    <dbReference type="NCBI Taxonomy" id="2315862"/>
    <lineage>
        <taxon>Bacteria</taxon>
        <taxon>Pseudomonadati</taxon>
        <taxon>Bacteroidota</taxon>
        <taxon>Chitinophagia</taxon>
        <taxon>Chitinophagales</taxon>
        <taxon>Chitinophagaceae</taxon>
        <taxon>Paraflavitalea</taxon>
    </lineage>
</organism>
<dbReference type="CDD" id="cd05930">
    <property type="entry name" value="A_NRPS"/>
    <property type="match status" value="1"/>
</dbReference>
<dbReference type="PANTHER" id="PTHR45527">
    <property type="entry name" value="NONRIBOSOMAL PEPTIDE SYNTHETASE"/>
    <property type="match status" value="1"/>
</dbReference>
<dbReference type="RefSeq" id="WP_119049528.1">
    <property type="nucleotide sequence ID" value="NZ_CP032157.1"/>
</dbReference>
<dbReference type="InterPro" id="IPR045851">
    <property type="entry name" value="AMP-bd_C_sf"/>
</dbReference>
<dbReference type="InterPro" id="IPR001242">
    <property type="entry name" value="Condensation_dom"/>
</dbReference>
<dbReference type="InterPro" id="IPR000873">
    <property type="entry name" value="AMP-dep_synth/lig_dom"/>
</dbReference>
<dbReference type="Gene3D" id="3.40.50.12780">
    <property type="entry name" value="N-terminal domain of ligase-like"/>
    <property type="match status" value="1"/>
</dbReference>
<dbReference type="GO" id="GO:0043041">
    <property type="term" value="P:amino acid activation for nonribosomal peptide biosynthetic process"/>
    <property type="evidence" value="ECO:0007669"/>
    <property type="project" value="TreeGrafter"/>
</dbReference>
<dbReference type="NCBIfam" id="TIGR01733">
    <property type="entry name" value="AA-adenyl-dom"/>
    <property type="match status" value="1"/>
</dbReference>
<keyword evidence="2" id="KW-0597">Phosphoprotein</keyword>
<dbReference type="Pfam" id="PF00501">
    <property type="entry name" value="AMP-binding"/>
    <property type="match status" value="1"/>
</dbReference>